<dbReference type="InterPro" id="IPR016181">
    <property type="entry name" value="Acyl_CoA_acyltransferase"/>
</dbReference>
<protein>
    <submittedName>
        <fullName evidence="4">GCN5-related N-acetyltransferase</fullName>
    </submittedName>
</protein>
<reference evidence="4 5" key="1">
    <citation type="submission" date="2009-06" db="EMBL/GenBank/DDBJ databases">
        <title>The draft genome of Clostridium carboxidivorans P7.</title>
        <authorList>
            <consortium name="US DOE Joint Genome Institute (JGI-PGF)"/>
            <person name="Lucas S."/>
            <person name="Copeland A."/>
            <person name="Lapidus A."/>
            <person name="Glavina del Rio T."/>
            <person name="Tice H."/>
            <person name="Bruce D."/>
            <person name="Goodwin L."/>
            <person name="Pitluck S."/>
            <person name="Larimer F."/>
            <person name="Land M.L."/>
            <person name="Hauser L."/>
            <person name="Hemme C.L."/>
        </authorList>
    </citation>
    <scope>NUCLEOTIDE SEQUENCE [LARGE SCALE GENOMIC DNA]</scope>
    <source>
        <strain evidence="4 5">P7</strain>
    </source>
</reference>
<evidence type="ECO:0000313" key="4">
    <source>
        <dbReference type="EMBL" id="EET87749.1"/>
    </source>
</evidence>
<keyword evidence="5" id="KW-1185">Reference proteome</keyword>
<dbReference type="OrthoDB" id="9798006at2"/>
<dbReference type="AlphaFoldDB" id="C6PSS0"/>
<dbReference type="Proteomes" id="UP000004198">
    <property type="component" value="Unassembled WGS sequence"/>
</dbReference>
<keyword evidence="2" id="KW-0012">Acyltransferase</keyword>
<dbReference type="eggNOG" id="COG1247">
    <property type="taxonomic scope" value="Bacteria"/>
</dbReference>
<dbReference type="SUPFAM" id="SSF55729">
    <property type="entry name" value="Acyl-CoA N-acyltransferases (Nat)"/>
    <property type="match status" value="1"/>
</dbReference>
<dbReference type="RefSeq" id="WP_007060722.1">
    <property type="nucleotide sequence ID" value="NZ_ACVI01000024.1"/>
</dbReference>
<dbReference type="PANTHER" id="PTHR43072:SF23">
    <property type="entry name" value="UPF0039 PROTEIN C11D3.02C"/>
    <property type="match status" value="1"/>
</dbReference>
<dbReference type="PANTHER" id="PTHR43072">
    <property type="entry name" value="N-ACETYLTRANSFERASE"/>
    <property type="match status" value="1"/>
</dbReference>
<sequence>MNYKFEKMTTSHSKEVIDIFNYYIENSFAAYFDNKLPYEFFTKFIEMTKNFPAYIIKSEDTGKVVGFSFLKAYSPLPAFKETAEITYFIEKDSVRSGLGKAALTLLEQDAKNIGIKYLLASISSKNTQSLKFHEKNGFNQCGRFYNIGQKK</sequence>
<evidence type="ECO:0000256" key="2">
    <source>
        <dbReference type="ARBA" id="ARBA00023315"/>
    </source>
</evidence>
<evidence type="ECO:0000313" key="5">
    <source>
        <dbReference type="Proteomes" id="UP000004198"/>
    </source>
</evidence>
<dbReference type="STRING" id="536227.Ccar_12445"/>
<keyword evidence="1 4" id="KW-0808">Transferase</keyword>
<evidence type="ECO:0000259" key="3">
    <source>
        <dbReference type="PROSITE" id="PS51186"/>
    </source>
</evidence>
<name>C6PSS0_9CLOT</name>
<dbReference type="Pfam" id="PF00583">
    <property type="entry name" value="Acetyltransf_1"/>
    <property type="match status" value="1"/>
</dbReference>
<dbReference type="GO" id="GO:0016747">
    <property type="term" value="F:acyltransferase activity, transferring groups other than amino-acyl groups"/>
    <property type="evidence" value="ECO:0007669"/>
    <property type="project" value="InterPro"/>
</dbReference>
<organism evidence="4 5">
    <name type="scientific">Clostridium carboxidivorans P7</name>
    <dbReference type="NCBI Taxonomy" id="536227"/>
    <lineage>
        <taxon>Bacteria</taxon>
        <taxon>Bacillati</taxon>
        <taxon>Bacillota</taxon>
        <taxon>Clostridia</taxon>
        <taxon>Eubacteriales</taxon>
        <taxon>Clostridiaceae</taxon>
        <taxon>Clostridium</taxon>
    </lineage>
</organism>
<gene>
    <name evidence="4" type="ORF">CcarbDRAFT_1837</name>
</gene>
<evidence type="ECO:0000256" key="1">
    <source>
        <dbReference type="ARBA" id="ARBA00022679"/>
    </source>
</evidence>
<dbReference type="PROSITE" id="PS51186">
    <property type="entry name" value="GNAT"/>
    <property type="match status" value="1"/>
</dbReference>
<dbReference type="EMBL" id="ACVI01000024">
    <property type="protein sequence ID" value="EET87749.1"/>
    <property type="molecule type" value="Genomic_DNA"/>
</dbReference>
<comment type="caution">
    <text evidence="4">The sequence shown here is derived from an EMBL/GenBank/DDBJ whole genome shotgun (WGS) entry which is preliminary data.</text>
</comment>
<feature type="domain" description="N-acetyltransferase" evidence="3">
    <location>
        <begin position="3"/>
        <end position="151"/>
    </location>
</feature>
<accession>C6PSS0</accession>
<dbReference type="Gene3D" id="3.40.630.30">
    <property type="match status" value="1"/>
</dbReference>
<proteinExistence type="predicted"/>
<dbReference type="InterPro" id="IPR000182">
    <property type="entry name" value="GNAT_dom"/>
</dbReference>